<dbReference type="EMBL" id="QDEB01057657">
    <property type="protein sequence ID" value="RZC36905.1"/>
    <property type="molecule type" value="Genomic_DNA"/>
</dbReference>
<dbReference type="OrthoDB" id="6731685at2759"/>
<dbReference type="AlphaFoldDB" id="A0A482VVL8"/>
<dbReference type="STRING" id="1661398.A0A482VVL8"/>
<dbReference type="GO" id="GO:0005634">
    <property type="term" value="C:nucleus"/>
    <property type="evidence" value="ECO:0007669"/>
    <property type="project" value="UniProtKB-SubCell"/>
</dbReference>
<dbReference type="SUPFAM" id="SSF46689">
    <property type="entry name" value="Homeodomain-like"/>
    <property type="match status" value="1"/>
</dbReference>
<dbReference type="InterPro" id="IPR009057">
    <property type="entry name" value="Homeodomain-like_sf"/>
</dbReference>
<evidence type="ECO:0000256" key="1">
    <source>
        <dbReference type="ARBA" id="ARBA00004123"/>
    </source>
</evidence>
<dbReference type="Proteomes" id="UP000292052">
    <property type="component" value="Unassembled WGS sequence"/>
</dbReference>
<name>A0A482VVL8_ASBVE</name>
<reference evidence="2 3" key="1">
    <citation type="submission" date="2017-03" db="EMBL/GenBank/DDBJ databases">
        <title>Genome of the blue death feigning beetle - Asbolus verrucosus.</title>
        <authorList>
            <person name="Rider S.D."/>
        </authorList>
    </citation>
    <scope>NUCLEOTIDE SEQUENCE [LARGE SCALE GENOMIC DNA]</scope>
    <source>
        <strain evidence="2">Butters</strain>
        <tissue evidence="2">Head and leg muscle</tissue>
    </source>
</reference>
<organism evidence="2 3">
    <name type="scientific">Asbolus verrucosus</name>
    <name type="common">Desert ironclad beetle</name>
    <dbReference type="NCBI Taxonomy" id="1661398"/>
    <lineage>
        <taxon>Eukaryota</taxon>
        <taxon>Metazoa</taxon>
        <taxon>Ecdysozoa</taxon>
        <taxon>Arthropoda</taxon>
        <taxon>Hexapoda</taxon>
        <taxon>Insecta</taxon>
        <taxon>Pterygota</taxon>
        <taxon>Neoptera</taxon>
        <taxon>Endopterygota</taxon>
        <taxon>Coleoptera</taxon>
        <taxon>Polyphaga</taxon>
        <taxon>Cucujiformia</taxon>
        <taxon>Tenebrionidae</taxon>
        <taxon>Pimeliinae</taxon>
        <taxon>Asbolus</taxon>
    </lineage>
</organism>
<keyword evidence="3" id="KW-1185">Reference proteome</keyword>
<accession>A0A482VVL8</accession>
<gene>
    <name evidence="2" type="ORF">BDFB_007187</name>
</gene>
<evidence type="ECO:0000313" key="2">
    <source>
        <dbReference type="EMBL" id="RZC36905.1"/>
    </source>
</evidence>
<sequence length="244" mass="27705">MPRRHLSATHANQARDLLENVWTQVEVAARFRISQSVISRLSKRYSKTGPTEERSKTGRPRITIEKEDRLLITSGRRDSFTTVSKLPNQIQDATETSVSMRTVRNRLYETIEDKDTIGVTIVLSGEKSGITLSSLTNLDLDFIVTVEEVHPLCDGSVIEWDGIFLGGCTELHICSGNMNAQLYTEEILGNMEVNYKNNLQPGELGEALPLLWDNLPQYEIDHLLLSMPRHCREVIDRRGGRTYY</sequence>
<protein>
    <submittedName>
        <fullName evidence="2">HTH 29 domain containing protein</fullName>
    </submittedName>
</protein>
<comment type="caution">
    <text evidence="2">The sequence shown here is derived from an EMBL/GenBank/DDBJ whole genome shotgun (WGS) entry which is preliminary data.</text>
</comment>
<proteinExistence type="predicted"/>
<comment type="subcellular location">
    <subcellularLocation>
        <location evidence="1">Nucleus</location>
    </subcellularLocation>
</comment>
<evidence type="ECO:0000313" key="3">
    <source>
        <dbReference type="Proteomes" id="UP000292052"/>
    </source>
</evidence>